<dbReference type="EMBL" id="OZ034821">
    <property type="protein sequence ID" value="CAL1406170.1"/>
    <property type="molecule type" value="Genomic_DNA"/>
</dbReference>
<evidence type="ECO:0000313" key="1">
    <source>
        <dbReference type="EMBL" id="CAL1406170.1"/>
    </source>
</evidence>
<organism evidence="1 2">
    <name type="scientific">Linum trigynum</name>
    <dbReference type="NCBI Taxonomy" id="586398"/>
    <lineage>
        <taxon>Eukaryota</taxon>
        <taxon>Viridiplantae</taxon>
        <taxon>Streptophyta</taxon>
        <taxon>Embryophyta</taxon>
        <taxon>Tracheophyta</taxon>
        <taxon>Spermatophyta</taxon>
        <taxon>Magnoliopsida</taxon>
        <taxon>eudicotyledons</taxon>
        <taxon>Gunneridae</taxon>
        <taxon>Pentapetalae</taxon>
        <taxon>rosids</taxon>
        <taxon>fabids</taxon>
        <taxon>Malpighiales</taxon>
        <taxon>Linaceae</taxon>
        <taxon>Linum</taxon>
    </lineage>
</organism>
<sequence length="112" mass="12707">MQEHKASKVLGRKGYDGAVTDLWSCEGDFVHSRLWFSPILALEFEVSSSPLPEPLPAISSHFQNPNPAYLLVFRIRSGFTKLSLCYLGFLFTILGIDFKSRIKEENNGRWQG</sequence>
<name>A0AAV2G662_9ROSI</name>
<protein>
    <submittedName>
        <fullName evidence="1">Uncharacterized protein</fullName>
    </submittedName>
</protein>
<evidence type="ECO:0000313" key="2">
    <source>
        <dbReference type="Proteomes" id="UP001497516"/>
    </source>
</evidence>
<reference evidence="1 2" key="1">
    <citation type="submission" date="2024-04" db="EMBL/GenBank/DDBJ databases">
        <authorList>
            <person name="Fracassetti M."/>
        </authorList>
    </citation>
    <scope>NUCLEOTIDE SEQUENCE [LARGE SCALE GENOMIC DNA]</scope>
</reference>
<keyword evidence="2" id="KW-1185">Reference proteome</keyword>
<dbReference type="Proteomes" id="UP001497516">
    <property type="component" value="Chromosome 8"/>
</dbReference>
<proteinExistence type="predicted"/>
<dbReference type="AlphaFoldDB" id="A0AAV2G662"/>
<accession>A0AAV2G662</accession>
<gene>
    <name evidence="1" type="ORF">LTRI10_LOCUS45914</name>
</gene>